<dbReference type="PANTHER" id="PTHR11552">
    <property type="entry name" value="GLUCOSE-METHANOL-CHOLINE GMC OXIDOREDUCTASE"/>
    <property type="match status" value="1"/>
</dbReference>
<dbReference type="SUPFAM" id="SSF51905">
    <property type="entry name" value="FAD/NAD(P)-binding domain"/>
    <property type="match status" value="1"/>
</dbReference>
<dbReference type="Pfam" id="PF05199">
    <property type="entry name" value="GMC_oxred_C"/>
    <property type="match status" value="1"/>
</dbReference>
<reference evidence="3 4" key="1">
    <citation type="submission" date="2020-08" db="EMBL/GenBank/DDBJ databases">
        <title>Sequencing the genomes of 1000 actinobacteria strains.</title>
        <authorList>
            <person name="Klenk H.-P."/>
        </authorList>
    </citation>
    <scope>NUCLEOTIDE SEQUENCE [LARGE SCALE GENOMIC DNA]</scope>
    <source>
        <strain evidence="3 4">DSM 45859</strain>
    </source>
</reference>
<sequence length="79" mass="8811">MRESVRTHTVSGYHQVGTSRMGVDTRSVVDPTLRVYGVEYLWSADASVRPLPTRNPTGRTMMIGKRAADFTLGHSVHPR</sequence>
<dbReference type="PANTHER" id="PTHR11552:SF147">
    <property type="entry name" value="CHOLINE DEHYDROGENASE, MITOCHONDRIAL"/>
    <property type="match status" value="1"/>
</dbReference>
<evidence type="ECO:0000259" key="2">
    <source>
        <dbReference type="Pfam" id="PF05199"/>
    </source>
</evidence>
<gene>
    <name evidence="3" type="ORF">BJY18_007155</name>
</gene>
<keyword evidence="4" id="KW-1185">Reference proteome</keyword>
<dbReference type="Gene3D" id="3.50.50.60">
    <property type="entry name" value="FAD/NAD(P)-binding domain"/>
    <property type="match status" value="1"/>
</dbReference>
<dbReference type="AlphaFoldDB" id="A0A840J6L5"/>
<dbReference type="InterPro" id="IPR012132">
    <property type="entry name" value="GMC_OxRdtase"/>
</dbReference>
<evidence type="ECO:0000313" key="3">
    <source>
        <dbReference type="EMBL" id="MBB4689670.1"/>
    </source>
</evidence>
<protein>
    <submittedName>
        <fullName evidence="3">Choline dehydrogenase-like flavoprotein</fullName>
    </submittedName>
</protein>
<dbReference type="Proteomes" id="UP000581769">
    <property type="component" value="Unassembled WGS sequence"/>
</dbReference>
<feature type="domain" description="Glucose-methanol-choline oxidoreductase C-terminal" evidence="2">
    <location>
        <begin position="3"/>
        <end position="64"/>
    </location>
</feature>
<dbReference type="InterPro" id="IPR036188">
    <property type="entry name" value="FAD/NAD-bd_sf"/>
</dbReference>
<evidence type="ECO:0000256" key="1">
    <source>
        <dbReference type="ARBA" id="ARBA00010790"/>
    </source>
</evidence>
<dbReference type="Gene3D" id="3.30.410.40">
    <property type="match status" value="1"/>
</dbReference>
<dbReference type="EMBL" id="JACHMG010000001">
    <property type="protein sequence ID" value="MBB4689670.1"/>
    <property type="molecule type" value="Genomic_DNA"/>
</dbReference>
<comment type="similarity">
    <text evidence="1">Belongs to the GMC oxidoreductase family.</text>
</comment>
<dbReference type="GO" id="GO:0050660">
    <property type="term" value="F:flavin adenine dinucleotide binding"/>
    <property type="evidence" value="ECO:0007669"/>
    <property type="project" value="InterPro"/>
</dbReference>
<organism evidence="3 4">
    <name type="scientific">Amycolatopsis jiangsuensis</name>
    <dbReference type="NCBI Taxonomy" id="1181879"/>
    <lineage>
        <taxon>Bacteria</taxon>
        <taxon>Bacillati</taxon>
        <taxon>Actinomycetota</taxon>
        <taxon>Actinomycetes</taxon>
        <taxon>Pseudonocardiales</taxon>
        <taxon>Pseudonocardiaceae</taxon>
        <taxon>Amycolatopsis</taxon>
    </lineage>
</organism>
<evidence type="ECO:0000313" key="4">
    <source>
        <dbReference type="Proteomes" id="UP000581769"/>
    </source>
</evidence>
<dbReference type="InterPro" id="IPR007867">
    <property type="entry name" value="GMC_OxRtase_C"/>
</dbReference>
<comment type="caution">
    <text evidence="3">The sequence shown here is derived from an EMBL/GenBank/DDBJ whole genome shotgun (WGS) entry which is preliminary data.</text>
</comment>
<name>A0A840J6L5_9PSEU</name>
<proteinExistence type="inferred from homology"/>
<dbReference type="GO" id="GO:0016614">
    <property type="term" value="F:oxidoreductase activity, acting on CH-OH group of donors"/>
    <property type="evidence" value="ECO:0007669"/>
    <property type="project" value="InterPro"/>
</dbReference>
<accession>A0A840J6L5</accession>